<dbReference type="EMBL" id="CP155573">
    <property type="protein sequence ID" value="XFO65223.1"/>
    <property type="molecule type" value="Genomic_DNA"/>
</dbReference>
<evidence type="ECO:0000256" key="1">
    <source>
        <dbReference type="SAM" id="Phobius"/>
    </source>
</evidence>
<feature type="transmembrane region" description="Helical" evidence="1">
    <location>
        <begin position="97"/>
        <end position="116"/>
    </location>
</feature>
<keyword evidence="1" id="KW-0812">Transmembrane</keyword>
<accession>A0ABZ3IIK9</accession>
<dbReference type="Proteomes" id="UP000216752">
    <property type="component" value="Chromosome"/>
</dbReference>
<dbReference type="InterPro" id="IPR002528">
    <property type="entry name" value="MATE_fam"/>
</dbReference>
<evidence type="ECO:0000313" key="3">
    <source>
        <dbReference type="Proteomes" id="UP000216752"/>
    </source>
</evidence>
<name>A0ABZ3IIK9_9FIRM</name>
<proteinExistence type="predicted"/>
<organism evidence="2 3">
    <name type="scientific">Sporomusa silvacetica DSM 10669</name>
    <dbReference type="NCBI Taxonomy" id="1123289"/>
    <lineage>
        <taxon>Bacteria</taxon>
        <taxon>Bacillati</taxon>
        <taxon>Bacillota</taxon>
        <taxon>Negativicutes</taxon>
        <taxon>Selenomonadales</taxon>
        <taxon>Sporomusaceae</taxon>
        <taxon>Sporomusa</taxon>
    </lineage>
</organism>
<keyword evidence="1" id="KW-0472">Membrane</keyword>
<sequence length="131" mass="14483">MKSSVMIGLSFCGLLAVAVFFSAQTLMTFFLDSGEVSAIEVGVKYLKIMAVFYILPAFCNSFQVFFRGLGRMNITLFATIVQIPVLIILAYMLVEHFGLSAVAIGVAVGWICMIVYEAHQYRQYILNDGST</sequence>
<feature type="transmembrane region" description="Helical" evidence="1">
    <location>
        <begin position="48"/>
        <end position="66"/>
    </location>
</feature>
<keyword evidence="1" id="KW-1133">Transmembrane helix</keyword>
<reference evidence="2" key="1">
    <citation type="submission" date="2024-05" db="EMBL/GenBank/DDBJ databases">
        <title>Isolation and characterization of Sporomusa carbonis sp. nov., a carboxydotrophic hydrogenogen in the genus of Sporomusa isolated from a charcoal burning pile.</title>
        <authorList>
            <person name="Boeer T."/>
            <person name="Rosenbaum F."/>
            <person name="Eysell L."/>
            <person name="Mueller V."/>
            <person name="Daniel R."/>
            <person name="Poehlein A."/>
        </authorList>
    </citation>
    <scope>NUCLEOTIDE SEQUENCE [LARGE SCALE GENOMIC DNA]</scope>
    <source>
        <strain evidence="2">DSM 10669</strain>
    </source>
</reference>
<evidence type="ECO:0000313" key="2">
    <source>
        <dbReference type="EMBL" id="XFO65223.1"/>
    </source>
</evidence>
<gene>
    <name evidence="2" type="ORF">SPSIL_013320</name>
</gene>
<dbReference type="Pfam" id="PF01554">
    <property type="entry name" value="MatE"/>
    <property type="match status" value="1"/>
</dbReference>
<evidence type="ECO:0008006" key="4">
    <source>
        <dbReference type="Google" id="ProtNLM"/>
    </source>
</evidence>
<keyword evidence="3" id="KW-1185">Reference proteome</keyword>
<protein>
    <recommendedName>
        <fullName evidence="4">Multidrug export protein MepA</fullName>
    </recommendedName>
</protein>
<feature type="transmembrane region" description="Helical" evidence="1">
    <location>
        <begin position="73"/>
        <end position="91"/>
    </location>
</feature>